<evidence type="ECO:0000313" key="5">
    <source>
        <dbReference type="EMBL" id="GHI84153.1"/>
    </source>
</evidence>
<keyword evidence="2" id="KW-0233">DNA recombination</keyword>
<evidence type="ECO:0000256" key="1">
    <source>
        <dbReference type="ARBA" id="ARBA00023125"/>
    </source>
</evidence>
<organism evidence="5 6">
    <name type="scientific">Streptomyces xanthophaeus</name>
    <dbReference type="NCBI Taxonomy" id="67385"/>
    <lineage>
        <taxon>Bacteria</taxon>
        <taxon>Bacillati</taxon>
        <taxon>Actinomycetota</taxon>
        <taxon>Actinomycetes</taxon>
        <taxon>Kitasatosporales</taxon>
        <taxon>Streptomycetaceae</taxon>
        <taxon>Streptomyces</taxon>
    </lineage>
</organism>
<dbReference type="GO" id="GO:0003677">
    <property type="term" value="F:DNA binding"/>
    <property type="evidence" value="ECO:0007669"/>
    <property type="project" value="UniProtKB-KW"/>
</dbReference>
<evidence type="ECO:0000256" key="3">
    <source>
        <dbReference type="SAM" id="MobiDB-lite"/>
    </source>
</evidence>
<keyword evidence="6" id="KW-1185">Reference proteome</keyword>
<dbReference type="InterPro" id="IPR011010">
    <property type="entry name" value="DNA_brk_join_enz"/>
</dbReference>
<feature type="compositionally biased region" description="Basic and acidic residues" evidence="3">
    <location>
        <begin position="1"/>
        <end position="17"/>
    </location>
</feature>
<evidence type="ECO:0000256" key="2">
    <source>
        <dbReference type="ARBA" id="ARBA00023172"/>
    </source>
</evidence>
<dbReference type="GO" id="GO:0015074">
    <property type="term" value="P:DNA integration"/>
    <property type="evidence" value="ECO:0007669"/>
    <property type="project" value="InterPro"/>
</dbReference>
<name>A0A919L9R3_9ACTN</name>
<feature type="domain" description="Tyr recombinase" evidence="4">
    <location>
        <begin position="194"/>
        <end position="420"/>
    </location>
</feature>
<dbReference type="InterPro" id="IPR010998">
    <property type="entry name" value="Integrase_recombinase_N"/>
</dbReference>
<dbReference type="Gene3D" id="1.10.150.130">
    <property type="match status" value="1"/>
</dbReference>
<dbReference type="PROSITE" id="PS51898">
    <property type="entry name" value="TYR_RECOMBINASE"/>
    <property type="match status" value="1"/>
</dbReference>
<reference evidence="5" key="1">
    <citation type="submission" date="2020-09" db="EMBL/GenBank/DDBJ databases">
        <title>Whole genome shotgun sequence of Streptomyces xanthophaeus NBRC 12829.</title>
        <authorList>
            <person name="Komaki H."/>
            <person name="Tamura T."/>
        </authorList>
    </citation>
    <scope>NUCLEOTIDE SEQUENCE</scope>
    <source>
        <strain evidence="5">NBRC 12829</strain>
    </source>
</reference>
<sequence>MATYDDRWHKNRPKPEDEPCGCGTARTPKYPTAEHGMTIKRHRVRYRDPDGRQCAPCFKTKSQALAHKTDIENRLRSGTYLVPESKEVTVETYGARWLDKKGDVGTLAQYERHLRLHVNPILGDRVVARLNAKDIRDFVKCLDAGSTYGESIFTTLATMLTAAVDDGLLGTNPCWADSVQPVKPRARRGSPVSRRVHVWTDEKTSAVIRALPKRYRAKGAVGVGSGLRPAELIGVSPDDLDPEGGWVNVVRQVQWVPGHGWCFKLPKGGKVRRSPLSDGLVDVLALHAEEFPPAEVVLPWYDPDARADRQFRKRSVRLMFTTPQMRVVSSKVFNADVWKPALVQAGVMPDTPGPGATKYAASPENGVRMLRHIFATRQIEAGESPVDVADWLGHQDPQITFDRYVHGRNDAGDRGSRAVDAFLSATLRVPTPRNRNGSDHSVLSY</sequence>
<accession>A0A919L9R3</accession>
<dbReference type="Gene3D" id="1.10.443.10">
    <property type="entry name" value="Intergrase catalytic core"/>
    <property type="match status" value="1"/>
</dbReference>
<keyword evidence="1" id="KW-0238">DNA-binding</keyword>
<dbReference type="Proteomes" id="UP000600026">
    <property type="component" value="Unassembled WGS sequence"/>
</dbReference>
<gene>
    <name evidence="5" type="ORF">Sxan_15170</name>
</gene>
<protein>
    <recommendedName>
        <fullName evidence="4">Tyr recombinase domain-containing protein</fullName>
    </recommendedName>
</protein>
<dbReference type="GO" id="GO:0006310">
    <property type="term" value="P:DNA recombination"/>
    <property type="evidence" value="ECO:0007669"/>
    <property type="project" value="UniProtKB-KW"/>
</dbReference>
<proteinExistence type="predicted"/>
<comment type="caution">
    <text evidence="5">The sequence shown here is derived from an EMBL/GenBank/DDBJ whole genome shotgun (WGS) entry which is preliminary data.</text>
</comment>
<dbReference type="EMBL" id="BNEE01000004">
    <property type="protein sequence ID" value="GHI84153.1"/>
    <property type="molecule type" value="Genomic_DNA"/>
</dbReference>
<dbReference type="InterPro" id="IPR013762">
    <property type="entry name" value="Integrase-like_cat_sf"/>
</dbReference>
<dbReference type="SUPFAM" id="SSF56349">
    <property type="entry name" value="DNA breaking-rejoining enzymes"/>
    <property type="match status" value="1"/>
</dbReference>
<evidence type="ECO:0000259" key="4">
    <source>
        <dbReference type="PROSITE" id="PS51898"/>
    </source>
</evidence>
<dbReference type="AlphaFoldDB" id="A0A919L9R3"/>
<evidence type="ECO:0000313" key="6">
    <source>
        <dbReference type="Proteomes" id="UP000600026"/>
    </source>
</evidence>
<dbReference type="InterPro" id="IPR002104">
    <property type="entry name" value="Integrase_catalytic"/>
</dbReference>
<feature type="region of interest" description="Disordered" evidence="3">
    <location>
        <begin position="1"/>
        <end position="28"/>
    </location>
</feature>